<dbReference type="OrthoDB" id="5517693at2"/>
<reference evidence="2 3" key="1">
    <citation type="submission" date="2016-10" db="EMBL/GenBank/DDBJ databases">
        <authorList>
            <person name="de Groot N.N."/>
        </authorList>
    </citation>
    <scope>NUCLEOTIDE SEQUENCE [LARGE SCALE GENOMIC DNA]</scope>
    <source>
        <strain evidence="2 3">DSM 44892</strain>
    </source>
</reference>
<protein>
    <submittedName>
        <fullName evidence="2">Transcriptional regulator, AbiEi antitoxin, Type IV TA system</fullName>
    </submittedName>
</protein>
<organism evidence="2 3">
    <name type="scientific">Rhodococcus triatomae</name>
    <dbReference type="NCBI Taxonomy" id="300028"/>
    <lineage>
        <taxon>Bacteria</taxon>
        <taxon>Bacillati</taxon>
        <taxon>Actinomycetota</taxon>
        <taxon>Actinomycetes</taxon>
        <taxon>Mycobacteriales</taxon>
        <taxon>Nocardiaceae</taxon>
        <taxon>Rhodococcus</taxon>
    </lineage>
</organism>
<dbReference type="RefSeq" id="WP_072737084.1">
    <property type="nucleotide sequence ID" value="NZ_CP048813.1"/>
</dbReference>
<feature type="domain" description="AbiEi antitoxin N-terminal" evidence="1">
    <location>
        <begin position="3"/>
        <end position="42"/>
    </location>
</feature>
<proteinExistence type="predicted"/>
<evidence type="ECO:0000259" key="1">
    <source>
        <dbReference type="Pfam" id="PF13338"/>
    </source>
</evidence>
<evidence type="ECO:0000313" key="2">
    <source>
        <dbReference type="EMBL" id="SDH98370.1"/>
    </source>
</evidence>
<gene>
    <name evidence="2" type="ORF">SAMN05444695_104217</name>
</gene>
<name>A0A1G8GVX3_9NOCA</name>
<dbReference type="AlphaFoldDB" id="A0A1G8GVX3"/>
<dbReference type="InterPro" id="IPR025159">
    <property type="entry name" value="AbiEi_N"/>
</dbReference>
<evidence type="ECO:0000313" key="3">
    <source>
        <dbReference type="Proteomes" id="UP000183263"/>
    </source>
</evidence>
<keyword evidence="3" id="KW-1185">Reference proteome</keyword>
<dbReference type="Proteomes" id="UP000183263">
    <property type="component" value="Unassembled WGS sequence"/>
</dbReference>
<dbReference type="Pfam" id="PF13338">
    <property type="entry name" value="AbiEi_4"/>
    <property type="match status" value="1"/>
</dbReference>
<sequence>MERSSHRVVRRQQALAAGYSDEEIRRRYTRGEWQRLGHGAYIEAATMSALDAPARHLLAVDAVLPALAPDAVLSHGTAAVVHGLPLWDAPLDRVHVTRDRPSGGRTGADVVVHASPLHGSVTTIGGYRVTSPARTVVDLACSYGVESAVVAGDAAARTLAVGSRELSAEVTRAGGRRGVQAARRAAALVDARCESVGESRSRVFFEAYDLPVPSLQHEFRDGGGYFLARVDFYWAEYGVIGEFDGRTKYGRLLRPGQEPGDAVFAEKLREDALRELGYGVVRWTWADLGAPEVLAARIRRALHSRIPFPHPRGD</sequence>
<dbReference type="EMBL" id="FNDN01000004">
    <property type="protein sequence ID" value="SDH98370.1"/>
    <property type="molecule type" value="Genomic_DNA"/>
</dbReference>
<accession>A0A1G8GVX3</accession>